<feature type="binding site" evidence="7">
    <location>
        <position position="190"/>
    </location>
    <ligand>
        <name>UDP-N-acetyl-alpha-D-muramoyl-L-alanyl-D-glutamate</name>
        <dbReference type="ChEBI" id="CHEBI:83900"/>
    </ligand>
</feature>
<proteinExistence type="inferred from homology"/>
<dbReference type="SUPFAM" id="SSF53244">
    <property type="entry name" value="MurD-like peptide ligases, peptide-binding domain"/>
    <property type="match status" value="2"/>
</dbReference>
<dbReference type="HAMAP" id="MF_02019">
    <property type="entry name" value="MurF"/>
    <property type="match status" value="1"/>
</dbReference>
<comment type="catalytic activity">
    <reaction evidence="7">
        <text>UDP-N-acetyl-alpha-D-muramoyl-L-alanyl-D-glutamate + meso-2,6-diaminopimelate + ATP = UDP-N-acetyl-alpha-D-muramoyl-L-alanyl-gamma-D-glutamyl-meso-2,6-diaminopimelate + ADP + phosphate + H(+)</text>
        <dbReference type="Rhea" id="RHEA:23676"/>
        <dbReference type="ChEBI" id="CHEBI:15378"/>
        <dbReference type="ChEBI" id="CHEBI:30616"/>
        <dbReference type="ChEBI" id="CHEBI:43474"/>
        <dbReference type="ChEBI" id="CHEBI:57791"/>
        <dbReference type="ChEBI" id="CHEBI:83900"/>
        <dbReference type="ChEBI" id="CHEBI:83905"/>
        <dbReference type="ChEBI" id="CHEBI:456216"/>
        <dbReference type="EC" id="6.3.2.13"/>
    </reaction>
</comment>
<keyword evidence="3 8" id="KW-0133">Cell shape</keyword>
<dbReference type="RefSeq" id="WP_251972364.1">
    <property type="nucleotide sequence ID" value="NZ_AP025730.1"/>
</dbReference>
<keyword evidence="15" id="KW-1185">Reference proteome</keyword>
<sequence>MAAQRFLTSAAEAVAWLRARVAATAELRTDSRQVAPGEAFIAWPGYAHDGRAFVAAALAAGAAACLVEADGLEAWGFDDERIAALPGLKAATGAIADAWYGEPSARLSLVATTGTNGKTSTAWWTAQALSLAGQRCGVVGTLGVGEPPTRLTPQAAVVATGLTTPDPLTLHRSLRAFGQAGFAACALEASSIGVVEQRLAAARIQVALYTNFTPDHLDYHGSMDAYWAAKRGLFDWPGLRAAVVNLDDAKGAELASELGREGRLDMWTYSQQPGVPARLRAEAVRYEAGGLAFALVETAAGGAVDRAELRSTLIGDYNVSNLLAVLGGLRALGLPLAQVAALAAEFTPVPGRMDRVPALDDCGADLPQVVVDYAHTPDALDKALQALRPFARARGGRLWCVFGCGGNRDAIKRPVMGRIASERADEVIVTSDNPRLEDPAAIVAQVAAGCSGPARVRTVVDRGEAIALALAEAAPADVLLLAGKGHEDYQDAGGVKRPFLDAAVATEALQRRAAQAALPPLGELHAMLATRLPQAKLVGDATTVCRRVHSDTRSLRAGDLFIALRGERFDAADFLPQARGAGAVAALAERGLASAGLSGLEVPDALAGLQQLAAAWRASLALPLVGVTGSNGKTTVTQMIASILRAWRGATAHATAGNLNNHIGVPLTVLGLRAHHRAAVIELGMNHPGEIAELATIAQPTVALVNNAQREHQEFMKTVEAVARENGAVLTALPADGVAVFPADDPYTPLWRELAGARRVLTFALAPTLEGEQADQPADLSAQATWAGDHWAVRMHTPAGDADLRLAVAGRHNVKNALAAAACALAAGCPLDDIVRGLQAFAPVKGRSQVELLHTPAGDVTLVDDSYNANPDSVRAAIEVLADLPAPRWLLLGDMGEVGDQGPAFHAEVGALAAERGIEAFWCAGTLARHAAAACVAAGAAAGGATAVRAFADTAALLQAVAEMAKAPPARSVLVKGSRFMKMEQVVAALRQAGATGGAAHAG</sequence>
<feature type="binding site" evidence="7">
    <location>
        <begin position="432"/>
        <end position="435"/>
    </location>
    <ligand>
        <name>meso-2,6-diaminopimelate</name>
        <dbReference type="ChEBI" id="CHEBI:57791"/>
    </ligand>
</feature>
<name>A0ABN6PKA0_9BURK</name>
<comment type="function">
    <text evidence="8 10">Involved in cell wall formation. Catalyzes the final step in the synthesis of UDP-N-acetylmuramoyl-pentapeptide, the precursor of murein.</text>
</comment>
<feature type="domain" description="Mur ligase central" evidence="13">
    <location>
        <begin position="113"/>
        <end position="326"/>
    </location>
</feature>
<dbReference type="InterPro" id="IPR004101">
    <property type="entry name" value="Mur_ligase_C"/>
</dbReference>
<evidence type="ECO:0000313" key="15">
    <source>
        <dbReference type="Proteomes" id="UP001057498"/>
    </source>
</evidence>
<reference evidence="14" key="1">
    <citation type="submission" date="2022-04" db="EMBL/GenBank/DDBJ databases">
        <title>Whole genome sequence of Sphaerotilus sp. FB-5.</title>
        <authorList>
            <person name="Takeda M."/>
            <person name="Narihara S."/>
            <person name="Akimoto M."/>
            <person name="Akimoto R."/>
            <person name="Nishiyashiki S."/>
            <person name="Murakami T."/>
        </authorList>
    </citation>
    <scope>NUCLEOTIDE SEQUENCE</scope>
    <source>
        <strain evidence="14">FB-5</strain>
    </source>
</reference>
<feature type="binding site" evidence="7">
    <location>
        <position position="408"/>
    </location>
    <ligand>
        <name>meso-2,6-diaminopimelate</name>
        <dbReference type="ChEBI" id="CHEBI:57791"/>
    </ligand>
</feature>
<keyword evidence="6 8" id="KW-0961">Cell wall biogenesis/degradation</keyword>
<feature type="binding site" evidence="7">
    <location>
        <position position="483"/>
    </location>
    <ligand>
        <name>meso-2,6-diaminopimelate</name>
        <dbReference type="ChEBI" id="CHEBI:57791"/>
    </ligand>
</feature>
<evidence type="ECO:0000256" key="9">
    <source>
        <dbReference type="RuleBase" id="RU004135"/>
    </source>
</evidence>
<evidence type="ECO:0000256" key="8">
    <source>
        <dbReference type="HAMAP-Rule" id="MF_02019"/>
    </source>
</evidence>
<dbReference type="NCBIfam" id="TIGR01143">
    <property type="entry name" value="murF"/>
    <property type="match status" value="1"/>
</dbReference>
<keyword evidence="2 8" id="KW-0132">Cell division</keyword>
<dbReference type="Gene3D" id="3.40.1190.10">
    <property type="entry name" value="Mur-like, catalytic domain"/>
    <property type="match status" value="2"/>
</dbReference>
<comment type="caution">
    <text evidence="7">Lacks conserved residue(s) required for the propagation of feature annotation.</text>
</comment>
<evidence type="ECO:0000259" key="11">
    <source>
        <dbReference type="Pfam" id="PF01225"/>
    </source>
</evidence>
<evidence type="ECO:0000256" key="5">
    <source>
        <dbReference type="ARBA" id="ARBA00023306"/>
    </source>
</evidence>
<evidence type="ECO:0000256" key="7">
    <source>
        <dbReference type="HAMAP-Rule" id="MF_00208"/>
    </source>
</evidence>
<dbReference type="InterPro" id="IPR005761">
    <property type="entry name" value="UDP-N-AcMur-Glu-dNH2Pim_ligase"/>
</dbReference>
<comment type="similarity">
    <text evidence="8">Belongs to the MurCDEF family. MurF subfamily.</text>
</comment>
<dbReference type="InterPro" id="IPR036615">
    <property type="entry name" value="Mur_ligase_C_dom_sf"/>
</dbReference>
<dbReference type="GO" id="GO:0016874">
    <property type="term" value="F:ligase activity"/>
    <property type="evidence" value="ECO:0007669"/>
    <property type="project" value="UniProtKB-KW"/>
</dbReference>
<feature type="domain" description="Mur ligase N-terminal catalytic" evidence="11">
    <location>
        <begin position="27"/>
        <end position="71"/>
    </location>
</feature>
<feature type="binding site" evidence="7">
    <location>
        <position position="31"/>
    </location>
    <ligand>
        <name>UDP-N-acetyl-alpha-D-muramoyl-L-alanyl-D-glutamate</name>
        <dbReference type="ChEBI" id="CHEBI:83900"/>
    </ligand>
</feature>
<evidence type="ECO:0000256" key="10">
    <source>
        <dbReference type="RuleBase" id="RU004136"/>
    </source>
</evidence>
<keyword evidence="8" id="KW-0547">Nucleotide-binding</keyword>
<dbReference type="NCBIfam" id="NF001126">
    <property type="entry name" value="PRK00139.1-4"/>
    <property type="match status" value="1"/>
</dbReference>
<dbReference type="InterPro" id="IPR013221">
    <property type="entry name" value="Mur_ligase_cen"/>
</dbReference>
<dbReference type="Gene3D" id="3.90.190.20">
    <property type="entry name" value="Mur ligase, C-terminal domain"/>
    <property type="match status" value="2"/>
</dbReference>
<accession>A0ABN6PKA0</accession>
<feature type="domain" description="Mur ligase C-terminal" evidence="12">
    <location>
        <begin position="367"/>
        <end position="485"/>
    </location>
</feature>
<dbReference type="EMBL" id="AP025730">
    <property type="protein sequence ID" value="BDI04225.1"/>
    <property type="molecule type" value="Genomic_DNA"/>
</dbReference>
<comment type="function">
    <text evidence="7">Catalyzes the addition of meso-diaminopimelic acid to the nucleotide precursor UDP-N-acetylmuramoyl-L-alanyl-D-glutamate (UMAG) in the biosynthesis of bacterial cell-wall peptidoglycan.</text>
</comment>
<keyword evidence="8" id="KW-0067">ATP-binding</keyword>
<feature type="binding site" evidence="8">
    <location>
        <begin position="629"/>
        <end position="635"/>
    </location>
    <ligand>
        <name>ATP</name>
        <dbReference type="ChEBI" id="CHEBI:30616"/>
    </ligand>
</feature>
<comment type="PTM">
    <text evidence="7">Carboxylation is probably crucial for Mg(2+) binding and, consequently, for the gamma-phosphate positioning of ATP.</text>
</comment>
<dbReference type="EC" id="6.3.2.13" evidence="7"/>
<feature type="domain" description="Mur ligase central" evidence="13">
    <location>
        <begin position="627"/>
        <end position="824"/>
    </location>
</feature>
<feature type="modified residue" description="N6-carboxylysine" evidence="7">
    <location>
        <position position="230"/>
    </location>
</feature>
<dbReference type="SUPFAM" id="SSF63418">
    <property type="entry name" value="MurE/MurF N-terminal domain"/>
    <property type="match status" value="2"/>
</dbReference>
<evidence type="ECO:0000256" key="3">
    <source>
        <dbReference type="ARBA" id="ARBA00022960"/>
    </source>
</evidence>
<organism evidence="14 15">
    <name type="scientific">Sphaerotilus microaerophilus</name>
    <dbReference type="NCBI Taxonomy" id="2914710"/>
    <lineage>
        <taxon>Bacteria</taxon>
        <taxon>Pseudomonadati</taxon>
        <taxon>Pseudomonadota</taxon>
        <taxon>Betaproteobacteria</taxon>
        <taxon>Burkholderiales</taxon>
        <taxon>Sphaerotilaceae</taxon>
        <taxon>Sphaerotilus</taxon>
    </lineage>
</organism>
<dbReference type="NCBIfam" id="NF008896">
    <property type="entry name" value="PRK11929.1"/>
    <property type="match status" value="1"/>
</dbReference>
<feature type="short sequence motif" description="Meso-diaminopimelate recognition motif" evidence="7">
    <location>
        <begin position="432"/>
        <end position="435"/>
    </location>
</feature>
<dbReference type="Proteomes" id="UP001057498">
    <property type="component" value="Chromosome"/>
</dbReference>
<dbReference type="NCBIfam" id="TIGR01085">
    <property type="entry name" value="murE"/>
    <property type="match status" value="1"/>
</dbReference>
<keyword evidence="8" id="KW-0963">Cytoplasm</keyword>
<comment type="cofactor">
    <cofactor evidence="7">
        <name>Mg(2+)</name>
        <dbReference type="ChEBI" id="CHEBI:18420"/>
    </cofactor>
</comment>
<dbReference type="SUPFAM" id="SSF53623">
    <property type="entry name" value="MurD-like peptide ligases, catalytic domain"/>
    <property type="match status" value="2"/>
</dbReference>
<feature type="binding site" evidence="7">
    <location>
        <position position="198"/>
    </location>
    <ligand>
        <name>UDP-N-acetyl-alpha-D-muramoyl-L-alanyl-D-glutamate</name>
        <dbReference type="ChEBI" id="CHEBI:83900"/>
    </ligand>
</feature>
<gene>
    <name evidence="7 14" type="primary">murE</name>
    <name evidence="8" type="synonym">murF</name>
    <name evidence="14" type="ORF">CATMQ487_11950</name>
</gene>
<comment type="subcellular location">
    <subcellularLocation>
        <location evidence="8 9">Cytoplasm</location>
    </subcellularLocation>
</comment>
<dbReference type="Pfam" id="PF02875">
    <property type="entry name" value="Mur_ligase_C"/>
    <property type="match status" value="2"/>
</dbReference>
<comment type="pathway">
    <text evidence="8 9">Cell wall biogenesis; peptidoglycan biosynthesis.</text>
</comment>
<feature type="domain" description="Mur ligase C-terminal" evidence="12">
    <location>
        <begin position="852"/>
        <end position="979"/>
    </location>
</feature>
<dbReference type="InterPro" id="IPR036565">
    <property type="entry name" value="Mur-like_cat_sf"/>
</dbReference>
<feature type="binding site" evidence="7">
    <location>
        <begin position="114"/>
        <end position="120"/>
    </location>
    <ligand>
        <name>ATP</name>
        <dbReference type="ChEBI" id="CHEBI:30616"/>
    </ligand>
</feature>
<dbReference type="InterPro" id="IPR000713">
    <property type="entry name" value="Mur_ligase_N"/>
</dbReference>
<evidence type="ECO:0000256" key="2">
    <source>
        <dbReference type="ARBA" id="ARBA00022618"/>
    </source>
</evidence>
<dbReference type="HAMAP" id="MF_00208">
    <property type="entry name" value="MurE"/>
    <property type="match status" value="1"/>
</dbReference>
<keyword evidence="7" id="KW-0460">Magnesium</keyword>
<evidence type="ECO:0000256" key="1">
    <source>
        <dbReference type="ARBA" id="ARBA00005898"/>
    </source>
</evidence>
<dbReference type="InterPro" id="IPR035911">
    <property type="entry name" value="MurE/MurF_N"/>
</dbReference>
<keyword evidence="5 8" id="KW-0131">Cell cycle</keyword>
<keyword evidence="8 14" id="KW-0436">Ligase</keyword>
<dbReference type="EC" id="6.3.2.10" evidence="8"/>
<dbReference type="PANTHER" id="PTHR23135:SF4">
    <property type="entry name" value="UDP-N-ACETYLMURAMOYL-L-ALANYL-D-GLUTAMATE--2,6-DIAMINOPIMELATE LIGASE MURE HOMOLOG, CHLOROPLASTIC"/>
    <property type="match status" value="1"/>
</dbReference>
<evidence type="ECO:0000259" key="12">
    <source>
        <dbReference type="Pfam" id="PF02875"/>
    </source>
</evidence>
<dbReference type="Pfam" id="PF08245">
    <property type="entry name" value="Mur_ligase_M"/>
    <property type="match status" value="2"/>
</dbReference>
<comment type="catalytic activity">
    <reaction evidence="8 10">
        <text>D-alanyl-D-alanine + UDP-N-acetyl-alpha-D-muramoyl-L-alanyl-gamma-D-glutamyl-meso-2,6-diaminopimelate + ATP = UDP-N-acetyl-alpha-D-muramoyl-L-alanyl-gamma-D-glutamyl-meso-2,6-diaminopimeloyl-D-alanyl-D-alanine + ADP + phosphate + H(+)</text>
        <dbReference type="Rhea" id="RHEA:28374"/>
        <dbReference type="ChEBI" id="CHEBI:15378"/>
        <dbReference type="ChEBI" id="CHEBI:30616"/>
        <dbReference type="ChEBI" id="CHEBI:43474"/>
        <dbReference type="ChEBI" id="CHEBI:57822"/>
        <dbReference type="ChEBI" id="CHEBI:61386"/>
        <dbReference type="ChEBI" id="CHEBI:83905"/>
        <dbReference type="ChEBI" id="CHEBI:456216"/>
        <dbReference type="EC" id="6.3.2.10"/>
    </reaction>
</comment>
<evidence type="ECO:0000259" key="13">
    <source>
        <dbReference type="Pfam" id="PF08245"/>
    </source>
</evidence>
<keyword evidence="4 8" id="KW-0573">Peptidoglycan synthesis</keyword>
<feature type="binding site" evidence="7">
    <location>
        <begin position="163"/>
        <end position="164"/>
    </location>
    <ligand>
        <name>UDP-N-acetyl-alpha-D-muramoyl-L-alanyl-D-glutamate</name>
        <dbReference type="ChEBI" id="CHEBI:83900"/>
    </ligand>
</feature>
<evidence type="ECO:0000313" key="14">
    <source>
        <dbReference type="EMBL" id="BDI04225.1"/>
    </source>
</evidence>
<dbReference type="PANTHER" id="PTHR23135">
    <property type="entry name" value="MUR LIGASE FAMILY MEMBER"/>
    <property type="match status" value="1"/>
</dbReference>
<dbReference type="InterPro" id="IPR005863">
    <property type="entry name" value="UDP-N-AcMur_synth"/>
</dbReference>
<dbReference type="Gene3D" id="3.40.1390.10">
    <property type="entry name" value="MurE/MurF, N-terminal domain"/>
    <property type="match status" value="2"/>
</dbReference>
<protein>
    <recommendedName>
        <fullName evidence="7 8">Multifunctional fusion protein</fullName>
    </recommendedName>
    <domain>
        <recommendedName>
            <fullName evidence="7">UDP-N-acetylmuramoyl-L-alanyl-D-glutamate--2,6-diaminopimelate ligase</fullName>
            <ecNumber evidence="7">6.3.2.13</ecNumber>
        </recommendedName>
        <alternativeName>
            <fullName evidence="7">Meso-A2pm-adding enzyme</fullName>
        </alternativeName>
        <alternativeName>
            <fullName evidence="7">Meso-diaminopimelate-adding enzyme</fullName>
        </alternativeName>
        <alternativeName>
            <fullName evidence="7">UDP-MurNAc-L-Ala-D-Glu:meso-diaminopimelate ligase</fullName>
        </alternativeName>
        <alternativeName>
            <fullName evidence="7">UDP-MurNAc-tripeptide synthetase</fullName>
        </alternativeName>
        <alternativeName>
            <fullName evidence="7">UDP-N-acetylmuramyl-tripeptide synthetase</fullName>
        </alternativeName>
    </domain>
    <domain>
        <recommendedName>
            <fullName evidence="8">UDP-N-acetylmuramoyl-tripeptide--D-alanyl-D-alanine ligase</fullName>
            <ecNumber evidence="8">6.3.2.10</ecNumber>
        </recommendedName>
        <alternativeName>
            <fullName evidence="8">D-alanyl-D-alanine-adding enzyme</fullName>
        </alternativeName>
    </domain>
</protein>
<comment type="similarity">
    <text evidence="1 7">Belongs to the MurCDEF family. MurE subfamily.</text>
</comment>
<dbReference type="Pfam" id="PF01225">
    <property type="entry name" value="Mur_ligase"/>
    <property type="match status" value="1"/>
</dbReference>
<evidence type="ECO:0000256" key="6">
    <source>
        <dbReference type="ARBA" id="ARBA00023316"/>
    </source>
</evidence>
<evidence type="ECO:0000256" key="4">
    <source>
        <dbReference type="ARBA" id="ARBA00022984"/>
    </source>
</evidence>
<feature type="binding site" evidence="7">
    <location>
        <position position="487"/>
    </location>
    <ligand>
        <name>meso-2,6-diaminopimelate</name>
        <dbReference type="ChEBI" id="CHEBI:57791"/>
    </ligand>
</feature>